<dbReference type="PROSITE" id="PS51257">
    <property type="entry name" value="PROKAR_LIPOPROTEIN"/>
    <property type="match status" value="1"/>
</dbReference>
<evidence type="ECO:0000313" key="2">
    <source>
        <dbReference type="EMBL" id="NGM48231.1"/>
    </source>
</evidence>
<dbReference type="RefSeq" id="WP_165255380.1">
    <property type="nucleotide sequence ID" value="NZ_JAAKGT010000001.1"/>
</dbReference>
<evidence type="ECO:0008006" key="3">
    <source>
        <dbReference type="Google" id="ProtNLM"/>
    </source>
</evidence>
<proteinExistence type="predicted"/>
<feature type="signal peptide" evidence="1">
    <location>
        <begin position="1"/>
        <end position="20"/>
    </location>
</feature>
<comment type="caution">
    <text evidence="2">The sequence shown here is derived from an EMBL/GenBank/DDBJ whole genome shotgun (WGS) entry which is preliminary data.</text>
</comment>
<evidence type="ECO:0000256" key="1">
    <source>
        <dbReference type="SAM" id="SignalP"/>
    </source>
</evidence>
<reference evidence="2" key="1">
    <citation type="submission" date="2020-02" db="EMBL/GenBank/DDBJ databases">
        <authorList>
            <person name="Gao J."/>
            <person name="Sun J."/>
        </authorList>
    </citation>
    <scope>NUCLEOTIDE SEQUENCE</scope>
    <source>
        <strain evidence="2">602-2</strain>
    </source>
</reference>
<name>A0A6G4QRR3_9CAUL</name>
<feature type="chain" id="PRO_5026342066" description="DUF4397 domain-containing protein" evidence="1">
    <location>
        <begin position="21"/>
        <end position="222"/>
    </location>
</feature>
<sequence length="222" mass="23758">MRLAAALVGVLFLSACATTAPDKVFFAADAADGLVVMELVPTPATYQIEAASFDPAQSRIESKGYVTLYASPAMRYAVSRAKPGVYAVTAVSHQATWYDCFNGGTVSFEVKPGEVTFLGKLDARPALADIAIKLPGYSMNSQKFYVLDTPRPALTAPADMADWKGELTPFLTNTYPNVTAPTKPAQLKPATFASGWSLLGQKVCYGYFNRAKDQPEPAKPAS</sequence>
<protein>
    <recommendedName>
        <fullName evidence="3">DUF4397 domain-containing protein</fullName>
    </recommendedName>
</protein>
<organism evidence="2">
    <name type="scientific">Caulobacter sp. 602-2</name>
    <dbReference type="NCBI Taxonomy" id="2710887"/>
    <lineage>
        <taxon>Bacteria</taxon>
        <taxon>Pseudomonadati</taxon>
        <taxon>Pseudomonadota</taxon>
        <taxon>Alphaproteobacteria</taxon>
        <taxon>Caulobacterales</taxon>
        <taxon>Caulobacteraceae</taxon>
        <taxon>Caulobacter</taxon>
    </lineage>
</organism>
<gene>
    <name evidence="2" type="ORF">G5B46_01285</name>
</gene>
<dbReference type="EMBL" id="JAAKGT010000001">
    <property type="protein sequence ID" value="NGM48231.1"/>
    <property type="molecule type" value="Genomic_DNA"/>
</dbReference>
<keyword evidence="1" id="KW-0732">Signal</keyword>
<dbReference type="AlphaFoldDB" id="A0A6G4QRR3"/>
<accession>A0A6G4QRR3</accession>